<evidence type="ECO:0000313" key="8">
    <source>
        <dbReference type="Proteomes" id="UP000184327"/>
    </source>
</evidence>
<comment type="similarity">
    <text evidence="1">Belongs to the LysR transcriptional regulatory family.</text>
</comment>
<dbReference type="GO" id="GO:0032993">
    <property type="term" value="C:protein-DNA complex"/>
    <property type="evidence" value="ECO:0007669"/>
    <property type="project" value="TreeGrafter"/>
</dbReference>
<dbReference type="Proteomes" id="UP000184327">
    <property type="component" value="Unassembled WGS sequence"/>
</dbReference>
<dbReference type="PRINTS" id="PR00039">
    <property type="entry name" value="HTHLYSR"/>
</dbReference>
<keyword evidence="3" id="KW-0238">DNA-binding</keyword>
<dbReference type="GO" id="GO:0003677">
    <property type="term" value="F:DNA binding"/>
    <property type="evidence" value="ECO:0007669"/>
    <property type="project" value="UniProtKB-KW"/>
</dbReference>
<dbReference type="CDD" id="cd08411">
    <property type="entry name" value="PBP2_OxyR"/>
    <property type="match status" value="1"/>
</dbReference>
<feature type="domain" description="HTH lysR-type" evidence="6">
    <location>
        <begin position="1"/>
        <end position="58"/>
    </location>
</feature>
<dbReference type="PANTHER" id="PTHR30346">
    <property type="entry name" value="TRANSCRIPTIONAL DUAL REGULATOR HCAR-RELATED"/>
    <property type="match status" value="1"/>
</dbReference>
<dbReference type="FunFam" id="1.10.10.10:FF:000001">
    <property type="entry name" value="LysR family transcriptional regulator"/>
    <property type="match status" value="1"/>
</dbReference>
<keyword evidence="5" id="KW-0804">Transcription</keyword>
<keyword evidence="8" id="KW-1185">Reference proteome</keyword>
<dbReference type="InterPro" id="IPR005119">
    <property type="entry name" value="LysR_subst-bd"/>
</dbReference>
<dbReference type="InterPro" id="IPR036390">
    <property type="entry name" value="WH_DNA-bd_sf"/>
</dbReference>
<dbReference type="AlphaFoldDB" id="A0A1M5AW09"/>
<evidence type="ECO:0000256" key="3">
    <source>
        <dbReference type="ARBA" id="ARBA00023125"/>
    </source>
</evidence>
<accession>A0A1M5AW09</accession>
<reference evidence="7 8" key="1">
    <citation type="submission" date="2016-11" db="EMBL/GenBank/DDBJ databases">
        <authorList>
            <person name="Jaros S."/>
            <person name="Januszkiewicz K."/>
            <person name="Wedrychowicz H."/>
        </authorList>
    </citation>
    <scope>NUCLEOTIDE SEQUENCE [LARGE SCALE GENOMIC DNA]</scope>
    <source>
        <strain evidence="7 8">DSM 16112</strain>
    </source>
</reference>
<organism evidence="7 8">
    <name type="scientific">Lampropedia hyalina DSM 16112</name>
    <dbReference type="NCBI Taxonomy" id="1122156"/>
    <lineage>
        <taxon>Bacteria</taxon>
        <taxon>Pseudomonadati</taxon>
        <taxon>Pseudomonadota</taxon>
        <taxon>Betaproteobacteria</taxon>
        <taxon>Burkholderiales</taxon>
        <taxon>Comamonadaceae</taxon>
        <taxon>Lampropedia</taxon>
    </lineage>
</organism>
<evidence type="ECO:0000256" key="2">
    <source>
        <dbReference type="ARBA" id="ARBA00023015"/>
    </source>
</evidence>
<gene>
    <name evidence="7" type="ORF">SAMN02745117_01758</name>
</gene>
<dbReference type="InterPro" id="IPR000847">
    <property type="entry name" value="LysR_HTH_N"/>
</dbReference>
<sequence length="324" mass="35897">MTLTELKYIVAVAREKHFGRAAEACFVSQPTLSVAIRKLEDELETKIFERSSGEVSITPLGQEIVNQAQNVLDQASLIKDIARRGKDPLNGPLRLGVIHTIGPYLLPQLVRNVIETIPQMPLILHENFTTRLLEMLRMGELDCAILAEPFPDANLAIAPLYEEPFLAAVPSNSPLAQRQSLSTQELKNENMLLLGAGHCFRDQVLEVCPEFAHPPGGHVPDGFQRSFEGSSLETIKHMVAAGMGVTLVPLMAVPQDMQPGQPDAARLAHEHIRYLALQEDDRLAATPSRRVVLAWRRSFTRYEAIAALRNAVYACHLHGVKRLS</sequence>
<dbReference type="InterPro" id="IPR036388">
    <property type="entry name" value="WH-like_DNA-bd_sf"/>
</dbReference>
<evidence type="ECO:0000256" key="5">
    <source>
        <dbReference type="ARBA" id="ARBA00023163"/>
    </source>
</evidence>
<dbReference type="PANTHER" id="PTHR30346:SF26">
    <property type="entry name" value="HYDROGEN PEROXIDE-INDUCIBLE GENES ACTIVATOR"/>
    <property type="match status" value="1"/>
</dbReference>
<name>A0A1M5AW09_9BURK</name>
<dbReference type="RefSeq" id="WP_073356322.1">
    <property type="nucleotide sequence ID" value="NZ_FQUZ01000019.1"/>
</dbReference>
<dbReference type="GO" id="GO:0003700">
    <property type="term" value="F:DNA-binding transcription factor activity"/>
    <property type="evidence" value="ECO:0007669"/>
    <property type="project" value="InterPro"/>
</dbReference>
<dbReference type="Pfam" id="PF00126">
    <property type="entry name" value="HTH_1"/>
    <property type="match status" value="1"/>
</dbReference>
<dbReference type="STRING" id="1122156.SAMN02745117_01758"/>
<dbReference type="Pfam" id="PF03466">
    <property type="entry name" value="LysR_substrate"/>
    <property type="match status" value="1"/>
</dbReference>
<protein>
    <submittedName>
        <fullName evidence="7">LysR family transcriptional regulator, hydrogen peroxide-inducible genes activator</fullName>
    </submittedName>
</protein>
<dbReference type="SUPFAM" id="SSF46785">
    <property type="entry name" value="Winged helix' DNA-binding domain"/>
    <property type="match status" value="1"/>
</dbReference>
<evidence type="ECO:0000259" key="6">
    <source>
        <dbReference type="PROSITE" id="PS50931"/>
    </source>
</evidence>
<dbReference type="Gene3D" id="1.10.10.10">
    <property type="entry name" value="Winged helix-like DNA-binding domain superfamily/Winged helix DNA-binding domain"/>
    <property type="match status" value="1"/>
</dbReference>
<dbReference type="SUPFAM" id="SSF53850">
    <property type="entry name" value="Periplasmic binding protein-like II"/>
    <property type="match status" value="1"/>
</dbReference>
<keyword evidence="4" id="KW-0010">Activator</keyword>
<proteinExistence type="inferred from homology"/>
<dbReference type="OrthoDB" id="9775392at2"/>
<evidence type="ECO:0000313" key="7">
    <source>
        <dbReference type="EMBL" id="SHF34444.1"/>
    </source>
</evidence>
<dbReference type="Gene3D" id="3.40.190.10">
    <property type="entry name" value="Periplasmic binding protein-like II"/>
    <property type="match status" value="2"/>
</dbReference>
<evidence type="ECO:0000256" key="1">
    <source>
        <dbReference type="ARBA" id="ARBA00009437"/>
    </source>
</evidence>
<dbReference type="PROSITE" id="PS50931">
    <property type="entry name" value="HTH_LYSR"/>
    <property type="match status" value="1"/>
</dbReference>
<dbReference type="EMBL" id="FQUZ01000019">
    <property type="protein sequence ID" value="SHF34444.1"/>
    <property type="molecule type" value="Genomic_DNA"/>
</dbReference>
<keyword evidence="2" id="KW-0805">Transcription regulation</keyword>
<evidence type="ECO:0000256" key="4">
    <source>
        <dbReference type="ARBA" id="ARBA00023159"/>
    </source>
</evidence>